<feature type="region of interest" description="Disordered" evidence="1">
    <location>
        <begin position="338"/>
        <end position="376"/>
    </location>
</feature>
<gene>
    <name evidence="2" type="ORF">Anapl_06738</name>
</gene>
<feature type="region of interest" description="Disordered" evidence="1">
    <location>
        <begin position="402"/>
        <end position="422"/>
    </location>
</feature>
<evidence type="ECO:0000313" key="3">
    <source>
        <dbReference type="Proteomes" id="UP000296049"/>
    </source>
</evidence>
<feature type="compositionally biased region" description="Basic residues" evidence="1">
    <location>
        <begin position="357"/>
        <end position="367"/>
    </location>
</feature>
<keyword evidence="3" id="KW-1185">Reference proteome</keyword>
<name>R0KBK7_ANAPL</name>
<accession>R0KBK7</accession>
<feature type="compositionally biased region" description="Polar residues" evidence="1">
    <location>
        <begin position="338"/>
        <end position="348"/>
    </location>
</feature>
<sequence>MLGHSFLILTDLAKAHLAQLERTVVKDDVAECNRHFLSPNEKQQVIWDTSDGTLINEMVNEEMELCWVTQSSHTKRTKAKTAVLLHLPNYSVLIHQVQKKSKTAVLEQQTTYVYYSSPQLADRYKGDTHILALRLERAPLLGLAGTGHIAPQATEKQEVAKETDVTHRLFLQKESTELFSTECQTKSTVLVEKKKELSLGPKIIPVAEQGCHNKDDIDAYCNDTLYHVRYCDDTARSPDRIFHINYQEAPFKEATSHSQNKTQAQDSQDIVGAHALHYALGTSLAVQPSAVTTPGEHNAPYAPIAKTHPCAPQAEHRPGLRDIFCALWWHEAAAPTSLTQTEGVQTASHHLPDLRSLKGRRQLRRKPHELSRPDPSCLLYQEHAGTHSAEQACAPQGAARAGSAAFQEPGHIPAPPQHTQPSHAAAQKGWAPLSCTKLRAAFRPATCSRSAASPSRGKPNASPCVEGKGRAHKPRGRIDFTFPNCKLTTGRKKRQNNSREILLQALQPTVSNILKTLSKCHGEKQHHSSQGVKPNVILPYQSPAHSNSQTHRPNQLRNDFQYRAPLMHKAIMT</sequence>
<evidence type="ECO:0000256" key="1">
    <source>
        <dbReference type="SAM" id="MobiDB-lite"/>
    </source>
</evidence>
<evidence type="ECO:0000313" key="2">
    <source>
        <dbReference type="EMBL" id="EOB07741.1"/>
    </source>
</evidence>
<dbReference type="Proteomes" id="UP000296049">
    <property type="component" value="Unassembled WGS sequence"/>
</dbReference>
<dbReference type="EMBL" id="KB742497">
    <property type="protein sequence ID" value="EOB07741.1"/>
    <property type="molecule type" value="Genomic_DNA"/>
</dbReference>
<feature type="region of interest" description="Disordered" evidence="1">
    <location>
        <begin position="447"/>
        <end position="483"/>
    </location>
</feature>
<reference evidence="3" key="1">
    <citation type="journal article" date="2013" name="Nat. Genet.">
        <title>The duck genome and transcriptome provide insight into an avian influenza virus reservoir species.</title>
        <authorList>
            <person name="Huang Y."/>
            <person name="Li Y."/>
            <person name="Burt D.W."/>
            <person name="Chen H."/>
            <person name="Zhang Y."/>
            <person name="Qian W."/>
            <person name="Kim H."/>
            <person name="Gan S."/>
            <person name="Zhao Y."/>
            <person name="Li J."/>
            <person name="Yi K."/>
            <person name="Feng H."/>
            <person name="Zhu P."/>
            <person name="Li B."/>
            <person name="Liu Q."/>
            <person name="Fairley S."/>
            <person name="Magor K.E."/>
            <person name="Du Z."/>
            <person name="Hu X."/>
            <person name="Goodman L."/>
            <person name="Tafer H."/>
            <person name="Vignal A."/>
            <person name="Lee T."/>
            <person name="Kim K.W."/>
            <person name="Sheng Z."/>
            <person name="An Y."/>
            <person name="Searle S."/>
            <person name="Herrero J."/>
            <person name="Groenen M.A."/>
            <person name="Crooijmans R.P."/>
            <person name="Faraut T."/>
            <person name="Cai Q."/>
            <person name="Webster R.G."/>
            <person name="Aldridge J.R."/>
            <person name="Warren W.C."/>
            <person name="Bartschat S."/>
            <person name="Kehr S."/>
            <person name="Marz M."/>
            <person name="Stadler P.F."/>
            <person name="Smith J."/>
            <person name="Kraus R.H."/>
            <person name="Zhao Y."/>
            <person name="Ren L."/>
            <person name="Fei J."/>
            <person name="Morisson M."/>
            <person name="Kaiser P."/>
            <person name="Griffin D.K."/>
            <person name="Rao M."/>
            <person name="Pitel F."/>
            <person name="Wang J."/>
            <person name="Li N."/>
        </authorList>
    </citation>
    <scope>NUCLEOTIDE SEQUENCE [LARGE SCALE GENOMIC DNA]</scope>
</reference>
<protein>
    <submittedName>
        <fullName evidence="2">Uncharacterized protein</fullName>
    </submittedName>
</protein>
<dbReference type="AlphaFoldDB" id="R0KBK7"/>
<organism evidence="2 3">
    <name type="scientific">Anas platyrhynchos</name>
    <name type="common">Mallard</name>
    <name type="synonym">Anas boschas</name>
    <dbReference type="NCBI Taxonomy" id="8839"/>
    <lineage>
        <taxon>Eukaryota</taxon>
        <taxon>Metazoa</taxon>
        <taxon>Chordata</taxon>
        <taxon>Craniata</taxon>
        <taxon>Vertebrata</taxon>
        <taxon>Euteleostomi</taxon>
        <taxon>Archelosauria</taxon>
        <taxon>Archosauria</taxon>
        <taxon>Dinosauria</taxon>
        <taxon>Saurischia</taxon>
        <taxon>Theropoda</taxon>
        <taxon>Coelurosauria</taxon>
        <taxon>Aves</taxon>
        <taxon>Neognathae</taxon>
        <taxon>Galloanserae</taxon>
        <taxon>Anseriformes</taxon>
        <taxon>Anatidae</taxon>
        <taxon>Anatinae</taxon>
        <taxon>Anas</taxon>
    </lineage>
</organism>
<proteinExistence type="predicted"/>